<dbReference type="GO" id="GO:0051539">
    <property type="term" value="F:4 iron, 4 sulfur cluster binding"/>
    <property type="evidence" value="ECO:0007669"/>
    <property type="project" value="UniProtKB-KW"/>
</dbReference>
<dbReference type="PANTHER" id="PTHR11228:SF7">
    <property type="entry name" value="PQQA PEPTIDE CYCLASE"/>
    <property type="match status" value="1"/>
</dbReference>
<protein>
    <recommendedName>
        <fullName evidence="8">Radical SAM core domain-containing protein</fullName>
    </recommendedName>
</protein>
<dbReference type="InterPro" id="IPR013785">
    <property type="entry name" value="Aldolase_TIM"/>
</dbReference>
<dbReference type="GO" id="GO:0046872">
    <property type="term" value="F:metal ion binding"/>
    <property type="evidence" value="ECO:0007669"/>
    <property type="project" value="UniProtKB-KW"/>
</dbReference>
<dbReference type="PROSITE" id="PS01305">
    <property type="entry name" value="MOAA_NIFB_PQQE"/>
    <property type="match status" value="1"/>
</dbReference>
<evidence type="ECO:0000256" key="6">
    <source>
        <dbReference type="ARBA" id="ARBA00023004"/>
    </source>
</evidence>
<dbReference type="AlphaFoldDB" id="A0A382INY2"/>
<keyword evidence="7" id="KW-0411">Iron-sulfur</keyword>
<dbReference type="InterPro" id="IPR007197">
    <property type="entry name" value="rSAM"/>
</dbReference>
<dbReference type="CDD" id="cd01335">
    <property type="entry name" value="Radical_SAM"/>
    <property type="match status" value="1"/>
</dbReference>
<name>A0A382INY2_9ZZZZ</name>
<dbReference type="GO" id="GO:0016491">
    <property type="term" value="F:oxidoreductase activity"/>
    <property type="evidence" value="ECO:0007669"/>
    <property type="project" value="UniProtKB-KW"/>
</dbReference>
<dbReference type="EMBL" id="UINC01068174">
    <property type="protein sequence ID" value="SVC00583.1"/>
    <property type="molecule type" value="Genomic_DNA"/>
</dbReference>
<dbReference type="Gene3D" id="3.20.20.70">
    <property type="entry name" value="Aldolase class I"/>
    <property type="match status" value="1"/>
</dbReference>
<gene>
    <name evidence="9" type="ORF">METZ01_LOCUS253437</name>
</gene>
<dbReference type="PANTHER" id="PTHR11228">
    <property type="entry name" value="RADICAL SAM DOMAIN PROTEIN"/>
    <property type="match status" value="1"/>
</dbReference>
<organism evidence="9">
    <name type="scientific">marine metagenome</name>
    <dbReference type="NCBI Taxonomy" id="408172"/>
    <lineage>
        <taxon>unclassified sequences</taxon>
        <taxon>metagenomes</taxon>
        <taxon>ecological metagenomes</taxon>
    </lineage>
</organism>
<evidence type="ECO:0000256" key="4">
    <source>
        <dbReference type="ARBA" id="ARBA00022723"/>
    </source>
</evidence>
<keyword evidence="6" id="KW-0408">Iron</keyword>
<keyword evidence="4" id="KW-0479">Metal-binding</keyword>
<sequence length="102" mass="11957">MRFLNLLTSRIKIVKGMARYHYFGEQRPIFAHLLLTNRCNLDCRYCFVDVNTIYKDDLDLDEWKKAIFDLRQRGCKAITFMGGEPLLFEGLSELTRFGKSLG</sequence>
<evidence type="ECO:0000256" key="3">
    <source>
        <dbReference type="ARBA" id="ARBA00022691"/>
    </source>
</evidence>
<keyword evidence="2" id="KW-0004">4Fe-4S</keyword>
<dbReference type="PROSITE" id="PS51918">
    <property type="entry name" value="RADICAL_SAM"/>
    <property type="match status" value="1"/>
</dbReference>
<feature type="non-terminal residue" evidence="9">
    <location>
        <position position="102"/>
    </location>
</feature>
<accession>A0A382INY2</accession>
<comment type="cofactor">
    <cofactor evidence="1">
        <name>[4Fe-4S] cluster</name>
        <dbReference type="ChEBI" id="CHEBI:49883"/>
    </cofactor>
</comment>
<evidence type="ECO:0000256" key="1">
    <source>
        <dbReference type="ARBA" id="ARBA00001966"/>
    </source>
</evidence>
<evidence type="ECO:0000259" key="8">
    <source>
        <dbReference type="PROSITE" id="PS51918"/>
    </source>
</evidence>
<keyword evidence="3" id="KW-0949">S-adenosyl-L-methionine</keyword>
<evidence type="ECO:0000313" key="9">
    <source>
        <dbReference type="EMBL" id="SVC00583.1"/>
    </source>
</evidence>
<reference evidence="9" key="1">
    <citation type="submission" date="2018-05" db="EMBL/GenBank/DDBJ databases">
        <authorList>
            <person name="Lanie J.A."/>
            <person name="Ng W.-L."/>
            <person name="Kazmierczak K.M."/>
            <person name="Andrzejewski T.M."/>
            <person name="Davidsen T.M."/>
            <person name="Wayne K.J."/>
            <person name="Tettelin H."/>
            <person name="Glass J.I."/>
            <person name="Rusch D."/>
            <person name="Podicherti R."/>
            <person name="Tsui H.-C.T."/>
            <person name="Winkler M.E."/>
        </authorList>
    </citation>
    <scope>NUCLEOTIDE SEQUENCE</scope>
</reference>
<feature type="domain" description="Radical SAM core" evidence="8">
    <location>
        <begin position="25"/>
        <end position="102"/>
    </location>
</feature>
<keyword evidence="5" id="KW-0560">Oxidoreductase</keyword>
<dbReference type="SFLD" id="SFLDS00029">
    <property type="entry name" value="Radical_SAM"/>
    <property type="match status" value="1"/>
</dbReference>
<dbReference type="Pfam" id="PF04055">
    <property type="entry name" value="Radical_SAM"/>
    <property type="match status" value="1"/>
</dbReference>
<dbReference type="InterPro" id="IPR050377">
    <property type="entry name" value="Radical_SAM_PqqE_MftC-like"/>
</dbReference>
<evidence type="ECO:0000256" key="5">
    <source>
        <dbReference type="ARBA" id="ARBA00023002"/>
    </source>
</evidence>
<evidence type="ECO:0000256" key="2">
    <source>
        <dbReference type="ARBA" id="ARBA00022485"/>
    </source>
</evidence>
<dbReference type="InterPro" id="IPR058240">
    <property type="entry name" value="rSAM_sf"/>
</dbReference>
<dbReference type="SUPFAM" id="SSF102114">
    <property type="entry name" value="Radical SAM enzymes"/>
    <property type="match status" value="1"/>
</dbReference>
<proteinExistence type="predicted"/>
<evidence type="ECO:0000256" key="7">
    <source>
        <dbReference type="ARBA" id="ARBA00023014"/>
    </source>
</evidence>
<dbReference type="InterPro" id="IPR000385">
    <property type="entry name" value="MoaA_NifB_PqqE_Fe-S-bd_CS"/>
</dbReference>